<dbReference type="RefSeq" id="WP_091715458.1">
    <property type="nucleotide sequence ID" value="NZ_FOSH01000018.1"/>
</dbReference>
<proteinExistence type="predicted"/>
<dbReference type="InterPro" id="IPR027843">
    <property type="entry name" value="DUF4440"/>
</dbReference>
<dbReference type="AlphaFoldDB" id="A0A1I4B8Y5"/>
<dbReference type="NCBIfam" id="TIGR02246">
    <property type="entry name" value="SgcJ/EcaC family oxidoreductase"/>
    <property type="match status" value="1"/>
</dbReference>
<evidence type="ECO:0000313" key="4">
    <source>
        <dbReference type="Proteomes" id="UP000198924"/>
    </source>
</evidence>
<accession>A0A1I4B8Y5</accession>
<dbReference type="EMBL" id="FOSH01000018">
    <property type="protein sequence ID" value="SFK65318.1"/>
    <property type="molecule type" value="Genomic_DNA"/>
</dbReference>
<protein>
    <recommendedName>
        <fullName evidence="2">DUF4440 domain-containing protein</fullName>
    </recommendedName>
</protein>
<dbReference type="InterPro" id="IPR032710">
    <property type="entry name" value="NTF2-like_dom_sf"/>
</dbReference>
<keyword evidence="1" id="KW-0732">Signal</keyword>
<dbReference type="STRING" id="45496.SAMN04488079_11810"/>
<dbReference type="Gene3D" id="3.10.450.50">
    <property type="match status" value="1"/>
</dbReference>
<evidence type="ECO:0000256" key="1">
    <source>
        <dbReference type="SAM" id="SignalP"/>
    </source>
</evidence>
<feature type="domain" description="DUF4440" evidence="2">
    <location>
        <begin position="34"/>
        <end position="99"/>
    </location>
</feature>
<evidence type="ECO:0000313" key="3">
    <source>
        <dbReference type="EMBL" id="SFK65318.1"/>
    </source>
</evidence>
<dbReference type="Pfam" id="PF14534">
    <property type="entry name" value="DUF4440"/>
    <property type="match status" value="1"/>
</dbReference>
<gene>
    <name evidence="3" type="ORF">SAMN04488079_11810</name>
</gene>
<dbReference type="SUPFAM" id="SSF54427">
    <property type="entry name" value="NTF2-like"/>
    <property type="match status" value="1"/>
</dbReference>
<keyword evidence="4" id="KW-1185">Reference proteome</keyword>
<feature type="signal peptide" evidence="1">
    <location>
        <begin position="1"/>
        <end position="24"/>
    </location>
</feature>
<dbReference type="InterPro" id="IPR011944">
    <property type="entry name" value="Steroid_delta5-4_isomerase"/>
</dbReference>
<name>A0A1I4B8Y5_9GAMM</name>
<feature type="chain" id="PRO_5011796381" description="DUF4440 domain-containing protein" evidence="1">
    <location>
        <begin position="25"/>
        <end position="128"/>
    </location>
</feature>
<reference evidence="4" key="1">
    <citation type="submission" date="2016-10" db="EMBL/GenBank/DDBJ databases">
        <authorList>
            <person name="Varghese N."/>
            <person name="Submissions S."/>
        </authorList>
    </citation>
    <scope>NUCLEOTIDE SEQUENCE [LARGE SCALE GENOMIC DNA]</scope>
    <source>
        <strain evidence="4">DSM 11578</strain>
    </source>
</reference>
<organism evidence="3 4">
    <name type="scientific">Methylophaga sulfidovorans</name>
    <dbReference type="NCBI Taxonomy" id="45496"/>
    <lineage>
        <taxon>Bacteria</taxon>
        <taxon>Pseudomonadati</taxon>
        <taxon>Pseudomonadota</taxon>
        <taxon>Gammaproteobacteria</taxon>
        <taxon>Thiotrichales</taxon>
        <taxon>Piscirickettsiaceae</taxon>
        <taxon>Methylophaga</taxon>
    </lineage>
</organism>
<sequence>MKKLFSMLAFVGFIALGTTGSAVADDVDAMKAVAEVNTRWNEAFNSGDSVALAELYADTATVSPGNGTVLNGREAIASLYKSFIDNGVYNHSIDTIKVYHQQTRLYNWVNGRRRAPMTSRKLLLLVVS</sequence>
<dbReference type="OrthoDB" id="1115105at2"/>
<dbReference type="Proteomes" id="UP000198924">
    <property type="component" value="Unassembled WGS sequence"/>
</dbReference>
<evidence type="ECO:0000259" key="2">
    <source>
        <dbReference type="Pfam" id="PF14534"/>
    </source>
</evidence>